<organism evidence="12 13">
    <name type="scientific">Populus trichocarpa</name>
    <name type="common">Western balsam poplar</name>
    <name type="synonym">Populus balsamifera subsp. trichocarpa</name>
    <dbReference type="NCBI Taxonomy" id="3694"/>
    <lineage>
        <taxon>Eukaryota</taxon>
        <taxon>Viridiplantae</taxon>
        <taxon>Streptophyta</taxon>
        <taxon>Embryophyta</taxon>
        <taxon>Tracheophyta</taxon>
        <taxon>Spermatophyta</taxon>
        <taxon>Magnoliopsida</taxon>
        <taxon>eudicotyledons</taxon>
        <taxon>Gunneridae</taxon>
        <taxon>Pentapetalae</taxon>
        <taxon>rosids</taxon>
        <taxon>fabids</taxon>
        <taxon>Malpighiales</taxon>
        <taxon>Salicaceae</taxon>
        <taxon>Saliceae</taxon>
        <taxon>Populus</taxon>
    </lineage>
</organism>
<comment type="pathway">
    <text evidence="2">Protein modification; protein ubiquitination.</text>
</comment>
<dbReference type="GO" id="GO:0009737">
    <property type="term" value="P:response to abscisic acid"/>
    <property type="evidence" value="ECO:0007669"/>
    <property type="project" value="EnsemblPlants"/>
</dbReference>
<evidence type="ECO:0000256" key="1">
    <source>
        <dbReference type="ARBA" id="ARBA00000900"/>
    </source>
</evidence>
<evidence type="ECO:0000313" key="13">
    <source>
        <dbReference type="Proteomes" id="UP000006729"/>
    </source>
</evidence>
<keyword evidence="7 10" id="KW-0802">TPR repeat</keyword>
<dbReference type="Proteomes" id="UP000006729">
    <property type="component" value="Chromosome 2"/>
</dbReference>
<sequence>MGPGVSALSDEEKRADKLRQEGNICFSKDRFQAAIDAYTAAITLCPKVPVYWTNRALCHRKRNDWTRVEEDSRKAIQLDHYSVKAHYMLGLALLQKQEYSEGVKELEKALDLGRGANPNGYMVEEIWEELAKAKYLEWEEESTQRSWELQSLKEACERALKEKHFLDDSETEGFLDDPIVSIVSHLQQLELLGQVFQKAAEDDTPSEVPDYLCCKITLDILRDPVITPSGVSYERAVLLDHLEKVGNFDPVTREPLEPSQLVPNLAIKEAVHAYLDKHGWAYKTESN</sequence>
<dbReference type="SUPFAM" id="SSF48452">
    <property type="entry name" value="TPR-like"/>
    <property type="match status" value="1"/>
</dbReference>
<accession>B9GQP1</accession>
<dbReference type="PROSITE" id="PS51698">
    <property type="entry name" value="U_BOX"/>
    <property type="match status" value="1"/>
</dbReference>
<protein>
    <recommendedName>
        <fullName evidence="8">E3 ubiquitin-protein ligase CHIP</fullName>
        <ecNumber evidence="3">2.3.2.27</ecNumber>
    </recommendedName>
    <alternativeName>
        <fullName evidence="9">RING-type E3 ubiquitin transferase CHIP</fullName>
    </alternativeName>
</protein>
<evidence type="ECO:0000256" key="8">
    <source>
        <dbReference type="ARBA" id="ARBA00044534"/>
    </source>
</evidence>
<evidence type="ECO:0000259" key="11">
    <source>
        <dbReference type="PROSITE" id="PS51698"/>
    </source>
</evidence>
<dbReference type="Gramene" id="Potri.002G248700.1.v4.1">
    <property type="protein sequence ID" value="Potri.002G248700.1.v4.1"/>
    <property type="gene ID" value="Potri.002G248700.v4.1"/>
</dbReference>
<dbReference type="PROSITE" id="PS50005">
    <property type="entry name" value="TPR"/>
    <property type="match status" value="1"/>
</dbReference>
<dbReference type="SUPFAM" id="SSF57850">
    <property type="entry name" value="RING/U-box"/>
    <property type="match status" value="1"/>
</dbReference>
<dbReference type="Gene3D" id="3.30.40.10">
    <property type="entry name" value="Zinc/RING finger domain, C3HC4 (zinc finger)"/>
    <property type="match status" value="1"/>
</dbReference>
<dbReference type="SMART" id="SM00028">
    <property type="entry name" value="TPR"/>
    <property type="match status" value="3"/>
</dbReference>
<evidence type="ECO:0000256" key="3">
    <source>
        <dbReference type="ARBA" id="ARBA00012483"/>
    </source>
</evidence>
<dbReference type="AlphaFoldDB" id="B9GQP1"/>
<dbReference type="FunCoup" id="B9GQP1">
    <property type="interactions" value="3899"/>
</dbReference>
<dbReference type="InterPro" id="IPR011990">
    <property type="entry name" value="TPR-like_helical_dom_sf"/>
</dbReference>
<dbReference type="EC" id="2.3.2.27" evidence="3"/>
<dbReference type="UniPathway" id="UPA00143"/>
<dbReference type="GO" id="GO:0006515">
    <property type="term" value="P:protein quality control for misfolded or incompletely synthesized proteins"/>
    <property type="evidence" value="ECO:0000318"/>
    <property type="project" value="GO_Central"/>
</dbReference>
<gene>
    <name evidence="12" type="ORF">POPTR_002G248700</name>
</gene>
<feature type="domain" description="U-box" evidence="11">
    <location>
        <begin position="207"/>
        <end position="281"/>
    </location>
</feature>
<dbReference type="Pfam" id="PF04564">
    <property type="entry name" value="U-box"/>
    <property type="match status" value="1"/>
</dbReference>
<evidence type="ECO:0000256" key="4">
    <source>
        <dbReference type="ARBA" id="ARBA00022679"/>
    </source>
</evidence>
<dbReference type="GO" id="GO:0051087">
    <property type="term" value="F:protein-folding chaperone binding"/>
    <property type="evidence" value="ECO:0000318"/>
    <property type="project" value="GO_Central"/>
</dbReference>
<dbReference type="InParanoid" id="B9GQP1"/>
<dbReference type="PANTHER" id="PTHR46803">
    <property type="entry name" value="E3 UBIQUITIN-PROTEIN LIGASE CHIP"/>
    <property type="match status" value="1"/>
</dbReference>
<dbReference type="HOGENOM" id="CLU_056455_2_0_1"/>
<evidence type="ECO:0000256" key="5">
    <source>
        <dbReference type="ARBA" id="ARBA00022737"/>
    </source>
</evidence>
<dbReference type="GO" id="GO:0043161">
    <property type="term" value="P:proteasome-mediated ubiquitin-dependent protein catabolic process"/>
    <property type="evidence" value="ECO:0000318"/>
    <property type="project" value="GO_Central"/>
</dbReference>
<keyword evidence="5" id="KW-0677">Repeat</keyword>
<keyword evidence="13" id="KW-1185">Reference proteome</keyword>
<dbReference type="SMART" id="SM00504">
    <property type="entry name" value="Ubox"/>
    <property type="match status" value="1"/>
</dbReference>
<evidence type="ECO:0000256" key="10">
    <source>
        <dbReference type="PROSITE-ProRule" id="PRU00339"/>
    </source>
</evidence>
<evidence type="ECO:0000256" key="7">
    <source>
        <dbReference type="ARBA" id="ARBA00022803"/>
    </source>
</evidence>
<dbReference type="GO" id="GO:0009266">
    <property type="term" value="P:response to temperature stimulus"/>
    <property type="evidence" value="ECO:0007669"/>
    <property type="project" value="EnsemblPlants"/>
</dbReference>
<dbReference type="SMR" id="B9GQP1"/>
<proteinExistence type="predicted"/>
<dbReference type="eggNOG" id="KOG4642">
    <property type="taxonomic scope" value="Eukaryota"/>
</dbReference>
<dbReference type="STRING" id="3694.B9GQP1"/>
<dbReference type="GO" id="GO:0005737">
    <property type="term" value="C:cytoplasm"/>
    <property type="evidence" value="ECO:0000318"/>
    <property type="project" value="GO_Central"/>
</dbReference>
<dbReference type="GO" id="GO:0071218">
    <property type="term" value="P:cellular response to misfolded protein"/>
    <property type="evidence" value="ECO:0000318"/>
    <property type="project" value="GO_Central"/>
</dbReference>
<comment type="catalytic activity">
    <reaction evidence="1">
        <text>S-ubiquitinyl-[E2 ubiquitin-conjugating enzyme]-L-cysteine + [acceptor protein]-L-lysine = [E2 ubiquitin-conjugating enzyme]-L-cysteine + N(6)-ubiquitinyl-[acceptor protein]-L-lysine.</text>
        <dbReference type="EC" id="2.3.2.27"/>
    </reaction>
</comment>
<dbReference type="InterPro" id="IPR003613">
    <property type="entry name" value="Ubox_domain"/>
</dbReference>
<dbReference type="GO" id="GO:0000209">
    <property type="term" value="P:protein polyubiquitination"/>
    <property type="evidence" value="ECO:0000318"/>
    <property type="project" value="GO_Central"/>
</dbReference>
<dbReference type="OrthoDB" id="629492at2759"/>
<dbReference type="Gene3D" id="1.25.40.10">
    <property type="entry name" value="Tetratricopeptide repeat domain"/>
    <property type="match status" value="1"/>
</dbReference>
<evidence type="ECO:0000256" key="2">
    <source>
        <dbReference type="ARBA" id="ARBA00004906"/>
    </source>
</evidence>
<dbReference type="InterPro" id="IPR045202">
    <property type="entry name" value="CHIP_RING-Ubox"/>
</dbReference>
<dbReference type="GO" id="GO:0045862">
    <property type="term" value="P:positive regulation of proteolysis"/>
    <property type="evidence" value="ECO:0000318"/>
    <property type="project" value="GO_Central"/>
</dbReference>
<dbReference type="GO" id="GO:0009651">
    <property type="term" value="P:response to salt stress"/>
    <property type="evidence" value="ECO:0007669"/>
    <property type="project" value="EnsemblPlants"/>
</dbReference>
<reference evidence="12 13" key="1">
    <citation type="journal article" date="2006" name="Science">
        <title>The genome of black cottonwood, Populus trichocarpa (Torr. &amp; Gray).</title>
        <authorList>
            <person name="Tuskan G.A."/>
            <person name="Difazio S."/>
            <person name="Jansson S."/>
            <person name="Bohlmann J."/>
            <person name="Grigoriev I."/>
            <person name="Hellsten U."/>
            <person name="Putnam N."/>
            <person name="Ralph S."/>
            <person name="Rombauts S."/>
            <person name="Salamov A."/>
            <person name="Schein J."/>
            <person name="Sterck L."/>
            <person name="Aerts A."/>
            <person name="Bhalerao R.R."/>
            <person name="Bhalerao R.P."/>
            <person name="Blaudez D."/>
            <person name="Boerjan W."/>
            <person name="Brun A."/>
            <person name="Brunner A."/>
            <person name="Busov V."/>
            <person name="Campbell M."/>
            <person name="Carlson J."/>
            <person name="Chalot M."/>
            <person name="Chapman J."/>
            <person name="Chen G.L."/>
            <person name="Cooper D."/>
            <person name="Coutinho P.M."/>
            <person name="Couturier J."/>
            <person name="Covert S."/>
            <person name="Cronk Q."/>
            <person name="Cunningham R."/>
            <person name="Davis J."/>
            <person name="Degroeve S."/>
            <person name="Dejardin A."/>
            <person name="Depamphilis C."/>
            <person name="Detter J."/>
            <person name="Dirks B."/>
            <person name="Dubchak I."/>
            <person name="Duplessis S."/>
            <person name="Ehlting J."/>
            <person name="Ellis B."/>
            <person name="Gendler K."/>
            <person name="Goodstein D."/>
            <person name="Gribskov M."/>
            <person name="Grimwood J."/>
            <person name="Groover A."/>
            <person name="Gunter L."/>
            <person name="Hamberger B."/>
            <person name="Heinze B."/>
            <person name="Helariutta Y."/>
            <person name="Henrissat B."/>
            <person name="Holligan D."/>
            <person name="Holt R."/>
            <person name="Huang W."/>
            <person name="Islam-Faridi N."/>
            <person name="Jones S."/>
            <person name="Jones-Rhoades M."/>
            <person name="Jorgensen R."/>
            <person name="Joshi C."/>
            <person name="Kangasjarvi J."/>
            <person name="Karlsson J."/>
            <person name="Kelleher C."/>
            <person name="Kirkpatrick R."/>
            <person name="Kirst M."/>
            <person name="Kohler A."/>
            <person name="Kalluri U."/>
            <person name="Larimer F."/>
            <person name="Leebens-Mack J."/>
            <person name="Leple J.C."/>
            <person name="Locascio P."/>
            <person name="Lou Y."/>
            <person name="Lucas S."/>
            <person name="Martin F."/>
            <person name="Montanini B."/>
            <person name="Napoli C."/>
            <person name="Nelson D.R."/>
            <person name="Nelson C."/>
            <person name="Nieminen K."/>
            <person name="Nilsson O."/>
            <person name="Pereda V."/>
            <person name="Peter G."/>
            <person name="Philippe R."/>
            <person name="Pilate G."/>
            <person name="Poliakov A."/>
            <person name="Razumovskaya J."/>
            <person name="Richardson P."/>
            <person name="Rinaldi C."/>
            <person name="Ritland K."/>
            <person name="Rouze P."/>
            <person name="Ryaboy D."/>
            <person name="Schmutz J."/>
            <person name="Schrader J."/>
            <person name="Segerman B."/>
            <person name="Shin H."/>
            <person name="Siddiqui A."/>
            <person name="Sterky F."/>
            <person name="Terry A."/>
            <person name="Tsai C.J."/>
            <person name="Uberbacher E."/>
            <person name="Unneberg P."/>
            <person name="Vahala J."/>
            <person name="Wall K."/>
            <person name="Wessler S."/>
            <person name="Yang G."/>
            <person name="Yin T."/>
            <person name="Douglas C."/>
            <person name="Marra M."/>
            <person name="Sandberg G."/>
            <person name="Van de Peer Y."/>
            <person name="Rokhsar D."/>
        </authorList>
    </citation>
    <scope>NUCLEOTIDE SEQUENCE [LARGE SCALE GENOMIC DNA]</scope>
    <source>
        <strain evidence="13">cv. Nisqually</strain>
    </source>
</reference>
<dbReference type="PANTHER" id="PTHR46803:SF2">
    <property type="entry name" value="E3 UBIQUITIN-PROTEIN LIGASE CHIP"/>
    <property type="match status" value="1"/>
</dbReference>
<dbReference type="Pfam" id="PF13181">
    <property type="entry name" value="TPR_8"/>
    <property type="match status" value="2"/>
</dbReference>
<dbReference type="InterPro" id="IPR013083">
    <property type="entry name" value="Znf_RING/FYVE/PHD"/>
</dbReference>
<keyword evidence="4" id="KW-0808">Transferase</keyword>
<dbReference type="EMBL" id="CM009291">
    <property type="protein sequence ID" value="PNT51559.1"/>
    <property type="molecule type" value="Genomic_DNA"/>
</dbReference>
<evidence type="ECO:0000256" key="9">
    <source>
        <dbReference type="ARBA" id="ARBA00044543"/>
    </source>
</evidence>
<dbReference type="OMA" id="EYLQCHI"/>
<evidence type="ECO:0000256" key="6">
    <source>
        <dbReference type="ARBA" id="ARBA00022786"/>
    </source>
</evidence>
<evidence type="ECO:0000313" key="12">
    <source>
        <dbReference type="EMBL" id="PNT51559.1"/>
    </source>
</evidence>
<dbReference type="CDD" id="cd16654">
    <property type="entry name" value="RING-Ubox_CHIP"/>
    <property type="match status" value="1"/>
</dbReference>
<dbReference type="KEGG" id="pop:7459504"/>
<feature type="repeat" description="TPR" evidence="10">
    <location>
        <begin position="83"/>
        <end position="116"/>
    </location>
</feature>
<name>B9GQP1_POPTR</name>
<dbReference type="GO" id="GO:0061630">
    <property type="term" value="F:ubiquitin protein ligase activity"/>
    <property type="evidence" value="ECO:0000318"/>
    <property type="project" value="GO_Central"/>
</dbReference>
<keyword evidence="6" id="KW-0833">Ubl conjugation pathway</keyword>
<dbReference type="InterPro" id="IPR019734">
    <property type="entry name" value="TPR_rpt"/>
</dbReference>